<dbReference type="RefSeq" id="XP_014667436.1">
    <property type="nucleotide sequence ID" value="XM_014811950.1"/>
</dbReference>
<sequence>MIVSSSLISVLVFCFQVAGYSRKVQAKRRSPYTQEEAHWLADEGSGCPLDDPDCFDRQMSSGDNRLDYPPVAVVERDMSIDWLQLKPVILYGNASTDDHGIVSYLWAKLQGGAVTMQGIHTPFLHISDLERDAYIFSLTVTDTNDQQSSDVARVFVRGGKFLHQSRLLIAKR</sequence>
<evidence type="ECO:0000313" key="2">
    <source>
        <dbReference type="Proteomes" id="UP000695022"/>
    </source>
</evidence>
<dbReference type="PANTHER" id="PTHR46182">
    <property type="entry name" value="FI19480P1"/>
    <property type="match status" value="1"/>
</dbReference>
<keyword evidence="2" id="KW-1185">Reference proteome</keyword>
<dbReference type="GeneID" id="106809011"/>
<evidence type="ECO:0000256" key="1">
    <source>
        <dbReference type="SAM" id="SignalP"/>
    </source>
</evidence>
<dbReference type="Pfam" id="PF22352">
    <property type="entry name" value="K319L-like_PKD"/>
    <property type="match status" value="1"/>
</dbReference>
<keyword evidence="1" id="KW-0732">Signal</keyword>
<organism evidence="2 3">
    <name type="scientific">Priapulus caudatus</name>
    <name type="common">Priapulid worm</name>
    <dbReference type="NCBI Taxonomy" id="37621"/>
    <lineage>
        <taxon>Eukaryota</taxon>
        <taxon>Metazoa</taxon>
        <taxon>Ecdysozoa</taxon>
        <taxon>Scalidophora</taxon>
        <taxon>Priapulida</taxon>
        <taxon>Priapulimorpha</taxon>
        <taxon>Priapulimorphida</taxon>
        <taxon>Priapulidae</taxon>
        <taxon>Priapulus</taxon>
    </lineage>
</organism>
<protein>
    <submittedName>
        <fullName evidence="3">Dyslexia-associated protein KIAA0319 homolog</fullName>
    </submittedName>
</protein>
<dbReference type="InterPro" id="IPR029865">
    <property type="entry name" value="KIAA0319-like"/>
</dbReference>
<dbReference type="Gene3D" id="2.60.40.10">
    <property type="entry name" value="Immunoglobulins"/>
    <property type="match status" value="1"/>
</dbReference>
<dbReference type="InterPro" id="IPR013783">
    <property type="entry name" value="Ig-like_fold"/>
</dbReference>
<reference evidence="3" key="1">
    <citation type="submission" date="2025-08" db="UniProtKB">
        <authorList>
            <consortium name="RefSeq"/>
        </authorList>
    </citation>
    <scope>IDENTIFICATION</scope>
</reference>
<evidence type="ECO:0000313" key="3">
    <source>
        <dbReference type="RefSeq" id="XP_014667436.1"/>
    </source>
</evidence>
<name>A0ABM1E5G5_PRICU</name>
<proteinExistence type="predicted"/>
<feature type="signal peptide" evidence="1">
    <location>
        <begin position="1"/>
        <end position="26"/>
    </location>
</feature>
<dbReference type="Proteomes" id="UP000695022">
    <property type="component" value="Unplaced"/>
</dbReference>
<feature type="chain" id="PRO_5045035883" evidence="1">
    <location>
        <begin position="27"/>
        <end position="172"/>
    </location>
</feature>
<dbReference type="PANTHER" id="PTHR46182:SF2">
    <property type="entry name" value="FI19480P1"/>
    <property type="match status" value="1"/>
</dbReference>
<accession>A0ABM1E5G5</accession>
<gene>
    <name evidence="3" type="primary">LOC106809011</name>
</gene>